<evidence type="ECO:0000256" key="4">
    <source>
        <dbReference type="ARBA" id="ARBA00022989"/>
    </source>
</evidence>
<comment type="subcellular location">
    <subcellularLocation>
        <location evidence="1">Membrane</location>
        <topology evidence="1">Multi-pass membrane protein</topology>
    </subcellularLocation>
</comment>
<keyword evidence="5 6" id="KW-0472">Membrane</keyword>
<keyword evidence="4 6" id="KW-1133">Transmembrane helix</keyword>
<organism evidence="7 8">
    <name type="scientific">Rhododendron williamsianum</name>
    <dbReference type="NCBI Taxonomy" id="262921"/>
    <lineage>
        <taxon>Eukaryota</taxon>
        <taxon>Viridiplantae</taxon>
        <taxon>Streptophyta</taxon>
        <taxon>Embryophyta</taxon>
        <taxon>Tracheophyta</taxon>
        <taxon>Spermatophyta</taxon>
        <taxon>Magnoliopsida</taxon>
        <taxon>eudicotyledons</taxon>
        <taxon>Gunneridae</taxon>
        <taxon>Pentapetalae</taxon>
        <taxon>asterids</taxon>
        <taxon>Ericales</taxon>
        <taxon>Ericaceae</taxon>
        <taxon>Ericoideae</taxon>
        <taxon>Rhodoreae</taxon>
        <taxon>Rhododendron</taxon>
    </lineage>
</organism>
<dbReference type="EMBL" id="QEFC01000643">
    <property type="protein sequence ID" value="KAE9462937.1"/>
    <property type="molecule type" value="Genomic_DNA"/>
</dbReference>
<comment type="caution">
    <text evidence="7">The sequence shown here is derived from an EMBL/GenBank/DDBJ whole genome shotgun (WGS) entry which is preliminary data.</text>
</comment>
<feature type="transmembrane region" description="Helical" evidence="6">
    <location>
        <begin position="39"/>
        <end position="66"/>
    </location>
</feature>
<dbReference type="Proteomes" id="UP000428333">
    <property type="component" value="Linkage Group LG03"/>
</dbReference>
<evidence type="ECO:0000256" key="2">
    <source>
        <dbReference type="ARBA" id="ARBA00005645"/>
    </source>
</evidence>
<evidence type="ECO:0008006" key="9">
    <source>
        <dbReference type="Google" id="ProtNLM"/>
    </source>
</evidence>
<dbReference type="AlphaFoldDB" id="A0A6A4M831"/>
<proteinExistence type="inferred from homology"/>
<accession>A0A6A4M831</accession>
<feature type="transmembrane region" description="Helical" evidence="6">
    <location>
        <begin position="116"/>
        <end position="140"/>
    </location>
</feature>
<evidence type="ECO:0000256" key="3">
    <source>
        <dbReference type="ARBA" id="ARBA00022692"/>
    </source>
</evidence>
<dbReference type="GO" id="GO:0005768">
    <property type="term" value="C:endosome"/>
    <property type="evidence" value="ECO:0007669"/>
    <property type="project" value="TreeGrafter"/>
</dbReference>
<evidence type="ECO:0000256" key="1">
    <source>
        <dbReference type="ARBA" id="ARBA00004141"/>
    </source>
</evidence>
<dbReference type="Pfam" id="PF04133">
    <property type="entry name" value="Vps55"/>
    <property type="match status" value="1"/>
</dbReference>
<dbReference type="GO" id="GO:0016020">
    <property type="term" value="C:membrane"/>
    <property type="evidence" value="ECO:0007669"/>
    <property type="project" value="UniProtKB-SubCell"/>
</dbReference>
<dbReference type="PANTHER" id="PTHR12050">
    <property type="entry name" value="LEPTIN RECEPTOR-RELATED"/>
    <property type="match status" value="1"/>
</dbReference>
<evidence type="ECO:0000313" key="7">
    <source>
        <dbReference type="EMBL" id="KAE9462937.1"/>
    </source>
</evidence>
<evidence type="ECO:0000256" key="5">
    <source>
        <dbReference type="ARBA" id="ARBA00023136"/>
    </source>
</evidence>
<keyword evidence="3 6" id="KW-0812">Transmembrane</keyword>
<sequence>ACALYDNWWPLLTGCKSPMGQVKKSDSSILQIQDIVRILTYYCILIYFLTIILTNCLLAAIMYVLLPMPLLFFAGSDTSSLFTESSSGWVDACKFLTGASSIGSIAIPAILKHAGVIGWGALGMQMGSYLIFVIAIVCYIRMNDDDNGYSRF</sequence>
<keyword evidence="8" id="KW-1185">Reference proteome</keyword>
<protein>
    <recommendedName>
        <fullName evidence="9">Vacuolar protein sorting 55</fullName>
    </recommendedName>
</protein>
<name>A0A6A4M831_9ERIC</name>
<gene>
    <name evidence="7" type="ORF">C3L33_05155</name>
</gene>
<evidence type="ECO:0000256" key="6">
    <source>
        <dbReference type="SAM" id="Phobius"/>
    </source>
</evidence>
<dbReference type="PANTHER" id="PTHR12050:SF1">
    <property type="entry name" value="VACUOLAR PROTEIN SORTING-ASSOCIATED PROTEIN 55 HOMOLOG"/>
    <property type="match status" value="1"/>
</dbReference>
<dbReference type="GO" id="GO:0032511">
    <property type="term" value="P:late endosome to vacuole transport via multivesicular body sorting pathway"/>
    <property type="evidence" value="ECO:0007669"/>
    <property type="project" value="TreeGrafter"/>
</dbReference>
<evidence type="ECO:0000313" key="8">
    <source>
        <dbReference type="Proteomes" id="UP000428333"/>
    </source>
</evidence>
<feature type="non-terminal residue" evidence="7">
    <location>
        <position position="1"/>
    </location>
</feature>
<dbReference type="InterPro" id="IPR007262">
    <property type="entry name" value="Vps55/LEPROT"/>
</dbReference>
<comment type="similarity">
    <text evidence="2">Belongs to the OB-RGRP/VPS55 family.</text>
</comment>
<reference evidence="7 8" key="1">
    <citation type="journal article" date="2019" name="Genome Biol. Evol.">
        <title>The Rhododendron genome and chromosomal organization provide insight into shared whole-genome duplications across the heath family (Ericaceae).</title>
        <authorList>
            <person name="Soza V.L."/>
            <person name="Lindsley D."/>
            <person name="Waalkes A."/>
            <person name="Ramage E."/>
            <person name="Patwardhan R.P."/>
            <person name="Burton J.N."/>
            <person name="Adey A."/>
            <person name="Kumar A."/>
            <person name="Qiu R."/>
            <person name="Shendure J."/>
            <person name="Hall B."/>
        </authorList>
    </citation>
    <scope>NUCLEOTIDE SEQUENCE [LARGE SCALE GENOMIC DNA]</scope>
    <source>
        <strain evidence="7">RSF 1966-606</strain>
    </source>
</reference>
<dbReference type="OrthoDB" id="14246at2759"/>